<dbReference type="Gene3D" id="4.10.240.10">
    <property type="entry name" value="Zn(2)-C6 fungal-type DNA-binding domain"/>
    <property type="match status" value="1"/>
</dbReference>
<proteinExistence type="predicted"/>
<dbReference type="Proteomes" id="UP001175001">
    <property type="component" value="Unassembled WGS sequence"/>
</dbReference>
<feature type="domain" description="Zn(2)-C6 fungal-type" evidence="8">
    <location>
        <begin position="14"/>
        <end position="44"/>
    </location>
</feature>
<evidence type="ECO:0000256" key="2">
    <source>
        <dbReference type="ARBA" id="ARBA00022723"/>
    </source>
</evidence>
<evidence type="ECO:0000259" key="8">
    <source>
        <dbReference type="PROSITE" id="PS50048"/>
    </source>
</evidence>
<evidence type="ECO:0000313" key="10">
    <source>
        <dbReference type="Proteomes" id="UP001175001"/>
    </source>
</evidence>
<dbReference type="PANTHER" id="PTHR47782">
    <property type="entry name" value="ZN(II)2CYS6 TRANSCRIPTION FACTOR (EUROFUNG)-RELATED"/>
    <property type="match status" value="1"/>
</dbReference>
<evidence type="ECO:0000256" key="7">
    <source>
        <dbReference type="ARBA" id="ARBA00023242"/>
    </source>
</evidence>
<sequence length="135" mass="14715">MAQPVPVVPTSFRACARCHLRKVKCDGVIPQCGACRRSDAECNITTCVTFSYATVRHLQEQVETLQQQVAQLHTTSTSERLHGEPLETGHSHDVETQLLQAEIPRTEQGTGDFVAEEVGNLALGALDGSSHRYGT</sequence>
<keyword evidence="3" id="KW-0862">Zinc</keyword>
<evidence type="ECO:0000313" key="9">
    <source>
        <dbReference type="EMBL" id="KAK0658110.1"/>
    </source>
</evidence>
<accession>A0AA39YV67</accession>
<dbReference type="PROSITE" id="PS50048">
    <property type="entry name" value="ZN2_CY6_FUNGAL_2"/>
    <property type="match status" value="1"/>
</dbReference>
<reference evidence="9" key="1">
    <citation type="submission" date="2023-06" db="EMBL/GenBank/DDBJ databases">
        <title>Multi-omics analyses reveal the molecular pathogenesis toolkit of Lasiodiplodia hormozganensis, a cross-kingdom pathogen.</title>
        <authorList>
            <person name="Felix C."/>
            <person name="Meneses R."/>
            <person name="Goncalves M.F.M."/>
            <person name="Tilleman L."/>
            <person name="Duarte A.S."/>
            <person name="Jorrin-Novo J.V."/>
            <person name="Van De Peer Y."/>
            <person name="Deforce D."/>
            <person name="Van Nieuwerburgh F."/>
            <person name="Esteves A.C."/>
            <person name="Alves A."/>
        </authorList>
    </citation>
    <scope>NUCLEOTIDE SEQUENCE</scope>
    <source>
        <strain evidence="9">CBS 339.90</strain>
    </source>
</reference>
<keyword evidence="7" id="KW-0539">Nucleus</keyword>
<evidence type="ECO:0000256" key="1">
    <source>
        <dbReference type="ARBA" id="ARBA00004123"/>
    </source>
</evidence>
<dbReference type="InterPro" id="IPR036864">
    <property type="entry name" value="Zn2-C6_fun-type_DNA-bd_sf"/>
</dbReference>
<dbReference type="GO" id="GO:0005634">
    <property type="term" value="C:nucleus"/>
    <property type="evidence" value="ECO:0007669"/>
    <property type="project" value="UniProtKB-SubCell"/>
</dbReference>
<dbReference type="SUPFAM" id="SSF57701">
    <property type="entry name" value="Zn2/Cys6 DNA-binding domain"/>
    <property type="match status" value="1"/>
</dbReference>
<comment type="caution">
    <text evidence="9">The sequence shown here is derived from an EMBL/GenBank/DDBJ whole genome shotgun (WGS) entry which is preliminary data.</text>
</comment>
<dbReference type="GO" id="GO:0045944">
    <property type="term" value="P:positive regulation of transcription by RNA polymerase II"/>
    <property type="evidence" value="ECO:0007669"/>
    <property type="project" value="TreeGrafter"/>
</dbReference>
<dbReference type="GO" id="GO:0043565">
    <property type="term" value="F:sequence-specific DNA binding"/>
    <property type="evidence" value="ECO:0007669"/>
    <property type="project" value="TreeGrafter"/>
</dbReference>
<dbReference type="AlphaFoldDB" id="A0AA39YV67"/>
<dbReference type="InterPro" id="IPR052202">
    <property type="entry name" value="Yeast_MetPath_Reg"/>
</dbReference>
<keyword evidence="10" id="KW-1185">Reference proteome</keyword>
<gene>
    <name evidence="9" type="ORF">DIS24_g4877</name>
</gene>
<evidence type="ECO:0000256" key="3">
    <source>
        <dbReference type="ARBA" id="ARBA00022833"/>
    </source>
</evidence>
<keyword evidence="2" id="KW-0479">Metal-binding</keyword>
<dbReference type="CDD" id="cd00067">
    <property type="entry name" value="GAL4"/>
    <property type="match status" value="1"/>
</dbReference>
<dbReference type="InterPro" id="IPR001138">
    <property type="entry name" value="Zn2Cys6_DnaBD"/>
</dbReference>
<evidence type="ECO:0000256" key="5">
    <source>
        <dbReference type="ARBA" id="ARBA00023125"/>
    </source>
</evidence>
<name>A0AA39YV67_9PEZI</name>
<protein>
    <recommendedName>
        <fullName evidence="8">Zn(2)-C6 fungal-type domain-containing protein</fullName>
    </recommendedName>
</protein>
<keyword evidence="4" id="KW-0805">Transcription regulation</keyword>
<dbReference type="EMBL" id="JAUJDW010000019">
    <property type="protein sequence ID" value="KAK0658110.1"/>
    <property type="molecule type" value="Genomic_DNA"/>
</dbReference>
<organism evidence="9 10">
    <name type="scientific">Lasiodiplodia hormozganensis</name>
    <dbReference type="NCBI Taxonomy" id="869390"/>
    <lineage>
        <taxon>Eukaryota</taxon>
        <taxon>Fungi</taxon>
        <taxon>Dikarya</taxon>
        <taxon>Ascomycota</taxon>
        <taxon>Pezizomycotina</taxon>
        <taxon>Dothideomycetes</taxon>
        <taxon>Dothideomycetes incertae sedis</taxon>
        <taxon>Botryosphaeriales</taxon>
        <taxon>Botryosphaeriaceae</taxon>
        <taxon>Lasiodiplodia</taxon>
    </lineage>
</organism>
<dbReference type="GO" id="GO:0000981">
    <property type="term" value="F:DNA-binding transcription factor activity, RNA polymerase II-specific"/>
    <property type="evidence" value="ECO:0007669"/>
    <property type="project" value="InterPro"/>
</dbReference>
<dbReference type="SMART" id="SM00066">
    <property type="entry name" value="GAL4"/>
    <property type="match status" value="1"/>
</dbReference>
<dbReference type="PROSITE" id="PS00463">
    <property type="entry name" value="ZN2_CY6_FUNGAL_1"/>
    <property type="match status" value="1"/>
</dbReference>
<evidence type="ECO:0000256" key="6">
    <source>
        <dbReference type="ARBA" id="ARBA00023163"/>
    </source>
</evidence>
<keyword evidence="6" id="KW-0804">Transcription</keyword>
<keyword evidence="5" id="KW-0238">DNA-binding</keyword>
<dbReference type="Pfam" id="PF00172">
    <property type="entry name" value="Zn_clus"/>
    <property type="match status" value="1"/>
</dbReference>
<evidence type="ECO:0000256" key="4">
    <source>
        <dbReference type="ARBA" id="ARBA00023015"/>
    </source>
</evidence>
<comment type="subcellular location">
    <subcellularLocation>
        <location evidence="1">Nucleus</location>
    </subcellularLocation>
</comment>
<dbReference type="GO" id="GO:0008270">
    <property type="term" value="F:zinc ion binding"/>
    <property type="evidence" value="ECO:0007669"/>
    <property type="project" value="InterPro"/>
</dbReference>
<dbReference type="PANTHER" id="PTHR47782:SF12">
    <property type="entry name" value="ZN(II)2CYS6 TRANSCRIPTION FACTOR (EUROFUNG)"/>
    <property type="match status" value="1"/>
</dbReference>